<gene>
    <name evidence="1" type="ORF">Pmani_019817</name>
</gene>
<dbReference type="Proteomes" id="UP001292094">
    <property type="component" value="Unassembled WGS sequence"/>
</dbReference>
<keyword evidence="2" id="KW-1185">Reference proteome</keyword>
<dbReference type="AlphaFoldDB" id="A0AAE1PHT5"/>
<sequence length="75" mass="8129">MFPRPVSISGSHSSDTFSFRTPCTYLYLSPLPPNPASTPVSYLCSCLLPLFLRLSPVPASAPCFCSLFFVPTPIS</sequence>
<proteinExistence type="predicted"/>
<name>A0AAE1PHT5_9EUCA</name>
<comment type="caution">
    <text evidence="1">The sequence shown here is derived from an EMBL/GenBank/DDBJ whole genome shotgun (WGS) entry which is preliminary data.</text>
</comment>
<evidence type="ECO:0000313" key="1">
    <source>
        <dbReference type="EMBL" id="KAK4308491.1"/>
    </source>
</evidence>
<protein>
    <submittedName>
        <fullName evidence="1">Uncharacterized protein</fullName>
    </submittedName>
</protein>
<accession>A0AAE1PHT5</accession>
<evidence type="ECO:0000313" key="2">
    <source>
        <dbReference type="Proteomes" id="UP001292094"/>
    </source>
</evidence>
<reference evidence="1" key="1">
    <citation type="submission" date="2023-11" db="EMBL/GenBank/DDBJ databases">
        <title>Genome assemblies of two species of porcelain crab, Petrolisthes cinctipes and Petrolisthes manimaculis (Anomura: Porcellanidae).</title>
        <authorList>
            <person name="Angst P."/>
        </authorList>
    </citation>
    <scope>NUCLEOTIDE SEQUENCE</scope>
    <source>
        <strain evidence="1">PB745_02</strain>
        <tissue evidence="1">Gill</tissue>
    </source>
</reference>
<dbReference type="EMBL" id="JAWZYT010001885">
    <property type="protein sequence ID" value="KAK4308491.1"/>
    <property type="molecule type" value="Genomic_DNA"/>
</dbReference>
<organism evidence="1 2">
    <name type="scientific">Petrolisthes manimaculis</name>
    <dbReference type="NCBI Taxonomy" id="1843537"/>
    <lineage>
        <taxon>Eukaryota</taxon>
        <taxon>Metazoa</taxon>
        <taxon>Ecdysozoa</taxon>
        <taxon>Arthropoda</taxon>
        <taxon>Crustacea</taxon>
        <taxon>Multicrustacea</taxon>
        <taxon>Malacostraca</taxon>
        <taxon>Eumalacostraca</taxon>
        <taxon>Eucarida</taxon>
        <taxon>Decapoda</taxon>
        <taxon>Pleocyemata</taxon>
        <taxon>Anomura</taxon>
        <taxon>Galatheoidea</taxon>
        <taxon>Porcellanidae</taxon>
        <taxon>Petrolisthes</taxon>
    </lineage>
</organism>